<dbReference type="Proteomes" id="UP001195483">
    <property type="component" value="Unassembled WGS sequence"/>
</dbReference>
<reference evidence="1" key="3">
    <citation type="submission" date="2023-05" db="EMBL/GenBank/DDBJ databases">
        <authorList>
            <person name="Smith C.H."/>
        </authorList>
    </citation>
    <scope>NUCLEOTIDE SEQUENCE</scope>
    <source>
        <strain evidence="1">CHS0354</strain>
        <tissue evidence="1">Mantle</tissue>
    </source>
</reference>
<comment type="caution">
    <text evidence="1">The sequence shown here is derived from an EMBL/GenBank/DDBJ whole genome shotgun (WGS) entry which is preliminary data.</text>
</comment>
<name>A0AAE0VU97_9BIVA</name>
<gene>
    <name evidence="1" type="ORF">CHS0354_010053</name>
</gene>
<reference evidence="1" key="1">
    <citation type="journal article" date="2021" name="Genome Biol. Evol.">
        <title>A High-Quality Reference Genome for a Parasitic Bivalve with Doubly Uniparental Inheritance (Bivalvia: Unionida).</title>
        <authorList>
            <person name="Smith C.H."/>
        </authorList>
    </citation>
    <scope>NUCLEOTIDE SEQUENCE</scope>
    <source>
        <strain evidence="1">CHS0354</strain>
    </source>
</reference>
<organism evidence="1 2">
    <name type="scientific">Potamilus streckersoni</name>
    <dbReference type="NCBI Taxonomy" id="2493646"/>
    <lineage>
        <taxon>Eukaryota</taxon>
        <taxon>Metazoa</taxon>
        <taxon>Spiralia</taxon>
        <taxon>Lophotrochozoa</taxon>
        <taxon>Mollusca</taxon>
        <taxon>Bivalvia</taxon>
        <taxon>Autobranchia</taxon>
        <taxon>Heteroconchia</taxon>
        <taxon>Palaeoheterodonta</taxon>
        <taxon>Unionida</taxon>
        <taxon>Unionoidea</taxon>
        <taxon>Unionidae</taxon>
        <taxon>Ambleminae</taxon>
        <taxon>Lampsilini</taxon>
        <taxon>Potamilus</taxon>
    </lineage>
</organism>
<protein>
    <submittedName>
        <fullName evidence="1">Uncharacterized protein</fullName>
    </submittedName>
</protein>
<evidence type="ECO:0000313" key="1">
    <source>
        <dbReference type="EMBL" id="KAK3589397.1"/>
    </source>
</evidence>
<dbReference type="AlphaFoldDB" id="A0AAE0VU97"/>
<evidence type="ECO:0000313" key="2">
    <source>
        <dbReference type="Proteomes" id="UP001195483"/>
    </source>
</evidence>
<accession>A0AAE0VU97</accession>
<dbReference type="EMBL" id="JAEAOA010000631">
    <property type="protein sequence ID" value="KAK3589397.1"/>
    <property type="molecule type" value="Genomic_DNA"/>
</dbReference>
<proteinExistence type="predicted"/>
<keyword evidence="2" id="KW-1185">Reference proteome</keyword>
<reference evidence="1" key="2">
    <citation type="journal article" date="2021" name="Genome Biol. Evol.">
        <title>Developing a high-quality reference genome for a parasitic bivalve with doubly uniparental inheritance (Bivalvia: Unionida).</title>
        <authorList>
            <person name="Smith C.H."/>
        </authorList>
    </citation>
    <scope>NUCLEOTIDE SEQUENCE</scope>
    <source>
        <strain evidence="1">CHS0354</strain>
        <tissue evidence="1">Mantle</tissue>
    </source>
</reference>
<sequence>MRVQELVCRYRDEDTRIAVYRYRDEDSRIASLRFTFIAFQFGTKRIQESVSVQYGYKNSVYRYQIQISVSTANVQLQFIVKLFTILQISVIG</sequence>